<organism evidence="1 2">
    <name type="scientific">Flavonifractor plautii</name>
    <name type="common">Fusobacterium plautii</name>
    <dbReference type="NCBI Taxonomy" id="292800"/>
    <lineage>
        <taxon>Bacteria</taxon>
        <taxon>Bacillati</taxon>
        <taxon>Bacillota</taxon>
        <taxon>Clostridia</taxon>
        <taxon>Eubacteriales</taxon>
        <taxon>Oscillospiraceae</taxon>
        <taxon>Flavonifractor</taxon>
    </lineage>
</organism>
<protein>
    <submittedName>
        <fullName evidence="1">Uncharacterized protein</fullName>
    </submittedName>
</protein>
<comment type="caution">
    <text evidence="1">The sequence shown here is derived from an EMBL/GenBank/DDBJ whole genome shotgun (WGS) entry which is preliminary data.</text>
</comment>
<accession>A0A6I2RMG1</accession>
<name>A0A6I2RMG1_FLAPL</name>
<evidence type="ECO:0000313" key="2">
    <source>
        <dbReference type="Proteomes" id="UP000429811"/>
    </source>
</evidence>
<gene>
    <name evidence="1" type="ORF">GKE90_16670</name>
</gene>
<dbReference type="RefSeq" id="WP_025543806.1">
    <property type="nucleotide sequence ID" value="NZ_WKPO01000029.1"/>
</dbReference>
<dbReference type="EMBL" id="WKPO01000029">
    <property type="protein sequence ID" value="MSB50307.1"/>
    <property type="molecule type" value="Genomic_DNA"/>
</dbReference>
<dbReference type="Proteomes" id="UP000429811">
    <property type="component" value="Unassembled WGS sequence"/>
</dbReference>
<sequence>MALKLNFREVTPEDTEILRMIALRNGKAEDYLCCDVTNEDGVTQTTWYSKADVALWGEDYIRANTTMKYSDYSGWIIILDMEPLNDAQASPRKKKKRDSFPQIPTWLEGHVKERKQKRLPTVTLCSSAGNELLEVWYYGDLLTVKGESQFYIIDGGEAPGLVEARDPESGEEFVIFDGGQHGYDNMFCDEHNPAQLAHRPLQRYEIPASKLVLELGYNIDYEDEKESFEVDEADTVELVNGERMPWEQVKRDGIDYIALYYVNDKGKQVQILDAELA</sequence>
<proteinExistence type="predicted"/>
<dbReference type="AlphaFoldDB" id="A0A6I2RMG1"/>
<evidence type="ECO:0000313" key="1">
    <source>
        <dbReference type="EMBL" id="MSB50307.1"/>
    </source>
</evidence>
<reference evidence="1 2" key="1">
    <citation type="journal article" date="2019" name="Nat. Med.">
        <title>A library of human gut bacterial isolates paired with longitudinal multiomics data enables mechanistic microbiome research.</title>
        <authorList>
            <person name="Poyet M."/>
            <person name="Groussin M."/>
            <person name="Gibbons S.M."/>
            <person name="Avila-Pacheco J."/>
            <person name="Jiang X."/>
            <person name="Kearney S.M."/>
            <person name="Perrotta A.R."/>
            <person name="Berdy B."/>
            <person name="Zhao S."/>
            <person name="Lieberman T.D."/>
            <person name="Swanson P.K."/>
            <person name="Smith M."/>
            <person name="Roesemann S."/>
            <person name="Alexander J.E."/>
            <person name="Rich S.A."/>
            <person name="Livny J."/>
            <person name="Vlamakis H."/>
            <person name="Clish C."/>
            <person name="Bullock K."/>
            <person name="Deik A."/>
            <person name="Scott J."/>
            <person name="Pierce K.A."/>
            <person name="Xavier R.J."/>
            <person name="Alm E.J."/>
        </authorList>
    </citation>
    <scope>NUCLEOTIDE SEQUENCE [LARGE SCALE GENOMIC DNA]</scope>
    <source>
        <strain evidence="1 2">BIOML-A5</strain>
    </source>
</reference>